<dbReference type="STRING" id="269796.Rru_A3257"/>
<dbReference type="InterPro" id="IPR002123">
    <property type="entry name" value="Plipid/glycerol_acylTrfase"/>
</dbReference>
<dbReference type="PhylomeDB" id="Q2RP93"/>
<evidence type="ECO:0000256" key="1">
    <source>
        <dbReference type="ARBA" id="ARBA00005189"/>
    </source>
</evidence>
<organism evidence="6 7">
    <name type="scientific">Rhodospirillum rubrum (strain ATCC 11170 / ATH 1.1.1 / DSM 467 / LMG 4362 / NCIMB 8255 / S1)</name>
    <dbReference type="NCBI Taxonomy" id="269796"/>
    <lineage>
        <taxon>Bacteria</taxon>
        <taxon>Pseudomonadati</taxon>
        <taxon>Pseudomonadota</taxon>
        <taxon>Alphaproteobacteria</taxon>
        <taxon>Rhodospirillales</taxon>
        <taxon>Rhodospirillaceae</taxon>
        <taxon>Rhodospirillum</taxon>
    </lineage>
</organism>
<proteinExistence type="predicted"/>
<keyword evidence="4" id="KW-1133">Transmembrane helix</keyword>
<dbReference type="PATRIC" id="fig|269796.9.peg.3372"/>
<dbReference type="CDD" id="cd07989">
    <property type="entry name" value="LPLAT_AGPAT-like"/>
    <property type="match status" value="1"/>
</dbReference>
<keyword evidence="3 6" id="KW-0012">Acyltransferase</keyword>
<reference evidence="6 7" key="1">
    <citation type="journal article" date="2011" name="Stand. Genomic Sci.">
        <title>Complete genome sequence of Rhodospirillum rubrum type strain (S1).</title>
        <authorList>
            <person name="Munk A.C."/>
            <person name="Copeland A."/>
            <person name="Lucas S."/>
            <person name="Lapidus A."/>
            <person name="Del Rio T.G."/>
            <person name="Barry K."/>
            <person name="Detter J.C."/>
            <person name="Hammon N."/>
            <person name="Israni S."/>
            <person name="Pitluck S."/>
            <person name="Brettin T."/>
            <person name="Bruce D."/>
            <person name="Han C."/>
            <person name="Tapia R."/>
            <person name="Gilna P."/>
            <person name="Schmutz J."/>
            <person name="Larimer F."/>
            <person name="Land M."/>
            <person name="Kyrpides N.C."/>
            <person name="Mavromatis K."/>
            <person name="Richardson P."/>
            <person name="Rohde M."/>
            <person name="Goker M."/>
            <person name="Klenk H.P."/>
            <person name="Zhang Y."/>
            <person name="Roberts G.P."/>
            <person name="Reslewic S."/>
            <person name="Schwartz D.C."/>
        </authorList>
    </citation>
    <scope>NUCLEOTIDE SEQUENCE [LARGE SCALE GENOMIC DNA]</scope>
    <source>
        <strain evidence="7">ATCC 11170 / ATH 1.1.1 / DSM 467 / LMG 4362 / NCIMB 8255 / S1</strain>
    </source>
</reference>
<gene>
    <name evidence="6" type="ordered locus">Rru_A3257</name>
</gene>
<dbReference type="EMBL" id="CP000230">
    <property type="protein sequence ID" value="ABC24052.1"/>
    <property type="molecule type" value="Genomic_DNA"/>
</dbReference>
<dbReference type="Pfam" id="PF01553">
    <property type="entry name" value="Acyltransferase"/>
    <property type="match status" value="1"/>
</dbReference>
<dbReference type="Proteomes" id="UP000001929">
    <property type="component" value="Chromosome"/>
</dbReference>
<dbReference type="EC" id="2.3.1.51" evidence="6"/>
<comment type="pathway">
    <text evidence="1">Lipid metabolism.</text>
</comment>
<sequence length="255" mass="27596">MMALARSVLFNIFYLGWTITMGVLFVPVLAFRAHAVRAVARFWLKGFVLGARVLLGLKLEIRGRENLPTGPAIIASKHQSAFETFVFHQLVEDPIYVLKKELVTIPFVGWYMARSGQVSVDRKAGAGAMKAMIRDVRTALNKGGTIIIFPEGTRTLPGDCPPYQPGVAALYTQMGVPVVPVALNSGLFWSRNSFMKRSGTVVLEILPPIPPGLDRKVFMTQLRERIETASAALAGLPAPSLTLAAPADPAPSLGA</sequence>
<feature type="domain" description="Phospholipid/glycerol acyltransferase" evidence="5">
    <location>
        <begin position="72"/>
        <end position="186"/>
    </location>
</feature>
<keyword evidence="2 6" id="KW-0808">Transferase</keyword>
<dbReference type="KEGG" id="rru:Rru_A3257"/>
<dbReference type="HOGENOM" id="CLU_027938_5_1_5"/>
<dbReference type="SUPFAM" id="SSF69593">
    <property type="entry name" value="Glycerol-3-phosphate (1)-acyltransferase"/>
    <property type="match status" value="1"/>
</dbReference>
<name>Q2RP93_RHORT</name>
<evidence type="ECO:0000313" key="7">
    <source>
        <dbReference type="Proteomes" id="UP000001929"/>
    </source>
</evidence>
<keyword evidence="7" id="KW-1185">Reference proteome</keyword>
<dbReference type="GO" id="GO:0006654">
    <property type="term" value="P:phosphatidic acid biosynthetic process"/>
    <property type="evidence" value="ECO:0007669"/>
    <property type="project" value="TreeGrafter"/>
</dbReference>
<protein>
    <submittedName>
        <fullName evidence="6">1-acyl-sn-glycerol-3-phosphate acyltransferase</fullName>
        <ecNumber evidence="6">2.3.1.51</ecNumber>
    </submittedName>
</protein>
<evidence type="ECO:0000256" key="4">
    <source>
        <dbReference type="SAM" id="Phobius"/>
    </source>
</evidence>
<keyword evidence="4" id="KW-0472">Membrane</keyword>
<feature type="transmembrane region" description="Helical" evidence="4">
    <location>
        <begin position="12"/>
        <end position="32"/>
    </location>
</feature>
<evidence type="ECO:0000313" key="6">
    <source>
        <dbReference type="EMBL" id="ABC24052.1"/>
    </source>
</evidence>
<dbReference type="eggNOG" id="COG0204">
    <property type="taxonomic scope" value="Bacteria"/>
</dbReference>
<dbReference type="GO" id="GO:0003841">
    <property type="term" value="F:1-acylglycerol-3-phosphate O-acyltransferase activity"/>
    <property type="evidence" value="ECO:0007669"/>
    <property type="project" value="UniProtKB-EC"/>
</dbReference>
<dbReference type="EnsemblBacteria" id="ABC24052">
    <property type="protein sequence ID" value="ABC24052"/>
    <property type="gene ID" value="Rru_A3257"/>
</dbReference>
<accession>Q2RP93</accession>
<dbReference type="PANTHER" id="PTHR10434:SF40">
    <property type="entry name" value="1-ACYL-SN-GLYCEROL-3-PHOSPHATE ACYLTRANSFERASE"/>
    <property type="match status" value="1"/>
</dbReference>
<dbReference type="AlphaFoldDB" id="Q2RP93"/>
<dbReference type="SMART" id="SM00563">
    <property type="entry name" value="PlsC"/>
    <property type="match status" value="1"/>
</dbReference>
<evidence type="ECO:0000259" key="5">
    <source>
        <dbReference type="SMART" id="SM00563"/>
    </source>
</evidence>
<dbReference type="PANTHER" id="PTHR10434">
    <property type="entry name" value="1-ACYL-SN-GLYCEROL-3-PHOSPHATE ACYLTRANSFERASE"/>
    <property type="match status" value="1"/>
</dbReference>
<evidence type="ECO:0000256" key="2">
    <source>
        <dbReference type="ARBA" id="ARBA00022679"/>
    </source>
</evidence>
<keyword evidence="4" id="KW-0812">Transmembrane</keyword>
<evidence type="ECO:0000256" key="3">
    <source>
        <dbReference type="ARBA" id="ARBA00023315"/>
    </source>
</evidence>